<name>A0A0D1LX86_9LACO</name>
<gene>
    <name evidence="1" type="ORF">ab3b_02170</name>
</gene>
<comment type="caution">
    <text evidence="1">The sequence shown here is derived from an EMBL/GenBank/DDBJ whole genome shotgun (WGS) entry which is preliminary data.</text>
</comment>
<accession>A0A0D1LX86</accession>
<organism evidence="1 2">
    <name type="scientific">Weissella cibaria</name>
    <dbReference type="NCBI Taxonomy" id="137591"/>
    <lineage>
        <taxon>Bacteria</taxon>
        <taxon>Bacillati</taxon>
        <taxon>Bacillota</taxon>
        <taxon>Bacilli</taxon>
        <taxon>Lactobacillales</taxon>
        <taxon>Lactobacillaceae</taxon>
        <taxon>Weissella</taxon>
    </lineage>
</organism>
<dbReference type="AlphaFoldDB" id="A0A0D1LX86"/>
<sequence>MSEKITFQSLDEFMVAVKKLETDYENAFGEPIPSKILGWWDPLHLHTYSMTELATAYARMAHDVQAAITTMQPIMPVSDKLWDMTIF</sequence>
<dbReference type="PATRIC" id="fig|137591.24.peg.2119"/>
<dbReference type="RefSeq" id="WP_043941875.1">
    <property type="nucleotide sequence ID" value="NZ_JWHT01000059.1"/>
</dbReference>
<dbReference type="EMBL" id="JWHT01000059">
    <property type="protein sequence ID" value="KIU20491.1"/>
    <property type="molecule type" value="Genomic_DNA"/>
</dbReference>
<evidence type="ECO:0000313" key="2">
    <source>
        <dbReference type="Proteomes" id="UP000032289"/>
    </source>
</evidence>
<protein>
    <submittedName>
        <fullName evidence="1">Uncharacterized protein</fullName>
    </submittedName>
</protein>
<dbReference type="Proteomes" id="UP000032289">
    <property type="component" value="Unassembled WGS sequence"/>
</dbReference>
<evidence type="ECO:0000313" key="1">
    <source>
        <dbReference type="EMBL" id="KIU20491.1"/>
    </source>
</evidence>
<proteinExistence type="predicted"/>
<reference evidence="1 2" key="1">
    <citation type="journal article" date="2015" name="Microbiology (Mosc.)">
        <title>Genomics of the Weissella cibaria species with an examination of its metabolic traits.</title>
        <authorList>
            <person name="Lynch K.M."/>
            <person name="Lucid A."/>
            <person name="Arendt E.K."/>
            <person name="Sleator R.D."/>
            <person name="Lucey B."/>
            <person name="Coffey A."/>
        </authorList>
    </citation>
    <scope>NUCLEOTIDE SEQUENCE [LARGE SCALE GENOMIC DNA]</scope>
    <source>
        <strain evidence="1 2">AB3b</strain>
    </source>
</reference>